<proteinExistence type="predicted"/>
<protein>
    <submittedName>
        <fullName evidence="1">Uncharacterized protein</fullName>
    </submittedName>
</protein>
<dbReference type="AlphaFoldDB" id="A0A8D8X7B5"/>
<dbReference type="EMBL" id="HBUF01277482">
    <property type="protein sequence ID" value="CAG6686608.1"/>
    <property type="molecule type" value="Transcribed_RNA"/>
</dbReference>
<sequence length="113" mass="13464">MILVCNIDKVKRKNNNCGAKKLGIWVPNFYLLEPKSKRRQNACNQIMKKLILELFVVVIKSLIFRHEIKLEKKNISRNFKINEKNIFTFYIFSTRKRGEKTSYKLFSTSLHEP</sequence>
<reference evidence="1" key="1">
    <citation type="submission" date="2021-05" db="EMBL/GenBank/DDBJ databases">
        <authorList>
            <person name="Alioto T."/>
            <person name="Alioto T."/>
            <person name="Gomez Garrido J."/>
        </authorList>
    </citation>
    <scope>NUCLEOTIDE SEQUENCE</scope>
</reference>
<organism evidence="1">
    <name type="scientific">Cacopsylla melanoneura</name>
    <dbReference type="NCBI Taxonomy" id="428564"/>
    <lineage>
        <taxon>Eukaryota</taxon>
        <taxon>Metazoa</taxon>
        <taxon>Ecdysozoa</taxon>
        <taxon>Arthropoda</taxon>
        <taxon>Hexapoda</taxon>
        <taxon>Insecta</taxon>
        <taxon>Pterygota</taxon>
        <taxon>Neoptera</taxon>
        <taxon>Paraneoptera</taxon>
        <taxon>Hemiptera</taxon>
        <taxon>Sternorrhyncha</taxon>
        <taxon>Psylloidea</taxon>
        <taxon>Psyllidae</taxon>
        <taxon>Psyllinae</taxon>
        <taxon>Cacopsylla</taxon>
    </lineage>
</organism>
<evidence type="ECO:0000313" key="1">
    <source>
        <dbReference type="EMBL" id="CAG6686608.1"/>
    </source>
</evidence>
<name>A0A8D8X7B5_9HEMI</name>
<accession>A0A8D8X7B5</accession>